<accession>A0A644U9T8</accession>
<organism evidence="1">
    <name type="scientific">bioreactor metagenome</name>
    <dbReference type="NCBI Taxonomy" id="1076179"/>
    <lineage>
        <taxon>unclassified sequences</taxon>
        <taxon>metagenomes</taxon>
        <taxon>ecological metagenomes</taxon>
    </lineage>
</organism>
<gene>
    <name evidence="1" type="ORF">SDC9_21550</name>
</gene>
<dbReference type="EMBL" id="VSSQ01000091">
    <property type="protein sequence ID" value="MPL75719.1"/>
    <property type="molecule type" value="Genomic_DNA"/>
</dbReference>
<reference evidence="1" key="1">
    <citation type="submission" date="2019-08" db="EMBL/GenBank/DDBJ databases">
        <authorList>
            <person name="Kucharzyk K."/>
            <person name="Murdoch R.W."/>
            <person name="Higgins S."/>
            <person name="Loffler F."/>
        </authorList>
    </citation>
    <scope>NUCLEOTIDE SEQUENCE</scope>
</reference>
<dbReference type="AlphaFoldDB" id="A0A644U9T8"/>
<protein>
    <submittedName>
        <fullName evidence="1">Uncharacterized protein</fullName>
    </submittedName>
</protein>
<sequence length="106" mass="11819">MNMLVPFHFVRFKSSVMNGGSLLHPESIEIDETFVTLRKKRGPFSGIKSISIPILNIINVEVSPKATGADILIESFAKRQIEGRGFSPSAARKIESLLREHAPRCR</sequence>
<comment type="caution">
    <text evidence="1">The sequence shown here is derived from an EMBL/GenBank/DDBJ whole genome shotgun (WGS) entry which is preliminary data.</text>
</comment>
<proteinExistence type="predicted"/>
<name>A0A644U9T8_9ZZZZ</name>
<evidence type="ECO:0000313" key="1">
    <source>
        <dbReference type="EMBL" id="MPL75719.1"/>
    </source>
</evidence>